<dbReference type="GO" id="GO:0005886">
    <property type="term" value="C:plasma membrane"/>
    <property type="evidence" value="ECO:0007669"/>
    <property type="project" value="TreeGrafter"/>
</dbReference>
<evidence type="ECO:0000256" key="1">
    <source>
        <dbReference type="ARBA" id="ARBA00004141"/>
    </source>
</evidence>
<proteinExistence type="inferred from homology"/>
<feature type="transmembrane region" description="Helical" evidence="8">
    <location>
        <begin position="671"/>
        <end position="691"/>
    </location>
</feature>
<keyword evidence="3" id="KW-0813">Transport</keyword>
<feature type="transmembrane region" description="Helical" evidence="8">
    <location>
        <begin position="130"/>
        <end position="153"/>
    </location>
</feature>
<evidence type="ECO:0000259" key="10">
    <source>
        <dbReference type="Pfam" id="PF13967"/>
    </source>
</evidence>
<evidence type="ECO:0000256" key="4">
    <source>
        <dbReference type="ARBA" id="ARBA00022692"/>
    </source>
</evidence>
<feature type="compositionally biased region" description="Basic and acidic residues" evidence="7">
    <location>
        <begin position="874"/>
        <end position="904"/>
    </location>
</feature>
<evidence type="ECO:0000313" key="12">
    <source>
        <dbReference type="EMBL" id="CCX14179.1"/>
    </source>
</evidence>
<dbReference type="PANTHER" id="PTHR13018">
    <property type="entry name" value="PROBABLE MEMBRANE PROTEIN DUF221-RELATED"/>
    <property type="match status" value="1"/>
</dbReference>
<feature type="transmembrane region" description="Helical" evidence="8">
    <location>
        <begin position="588"/>
        <end position="608"/>
    </location>
</feature>
<feature type="transmembrane region" description="Helical" evidence="8">
    <location>
        <begin position="645"/>
        <end position="665"/>
    </location>
</feature>
<evidence type="ECO:0000256" key="3">
    <source>
        <dbReference type="ARBA" id="ARBA00022448"/>
    </source>
</evidence>
<feature type="region of interest" description="Disordered" evidence="7">
    <location>
        <begin position="861"/>
        <end position="904"/>
    </location>
</feature>
<dbReference type="InterPro" id="IPR045122">
    <property type="entry name" value="Csc1-like"/>
</dbReference>
<feature type="domain" description="CSC1/OSCA1-like 7TM region" evidence="9">
    <location>
        <begin position="451"/>
        <end position="664"/>
    </location>
</feature>
<evidence type="ECO:0000256" key="2">
    <source>
        <dbReference type="ARBA" id="ARBA00007779"/>
    </source>
</evidence>
<reference evidence="12 13" key="1">
    <citation type="journal article" date="2013" name="PLoS Genet.">
        <title>The genome and development-dependent transcriptomes of Pyronema confluens: a window into fungal evolution.</title>
        <authorList>
            <person name="Traeger S."/>
            <person name="Altegoer F."/>
            <person name="Freitag M."/>
            <person name="Gabaldon T."/>
            <person name="Kempken F."/>
            <person name="Kumar A."/>
            <person name="Marcet-Houben M."/>
            <person name="Poggeler S."/>
            <person name="Stajich J.E."/>
            <person name="Nowrousian M."/>
        </authorList>
    </citation>
    <scope>NUCLEOTIDE SEQUENCE [LARGE SCALE GENOMIC DNA]</scope>
    <source>
        <strain evidence="13">CBS 100304</strain>
        <tissue evidence="12">Vegetative mycelium</tissue>
    </source>
</reference>
<keyword evidence="13" id="KW-1185">Reference proteome</keyword>
<keyword evidence="6 8" id="KW-0472">Membrane</keyword>
<organism evidence="12 13">
    <name type="scientific">Pyronema omphalodes (strain CBS 100304)</name>
    <name type="common">Pyronema confluens</name>
    <dbReference type="NCBI Taxonomy" id="1076935"/>
    <lineage>
        <taxon>Eukaryota</taxon>
        <taxon>Fungi</taxon>
        <taxon>Dikarya</taxon>
        <taxon>Ascomycota</taxon>
        <taxon>Pezizomycotina</taxon>
        <taxon>Pezizomycetes</taxon>
        <taxon>Pezizales</taxon>
        <taxon>Pyronemataceae</taxon>
        <taxon>Pyronema</taxon>
    </lineage>
</organism>
<evidence type="ECO:0000313" key="13">
    <source>
        <dbReference type="Proteomes" id="UP000018144"/>
    </source>
</evidence>
<feature type="transmembrane region" description="Helical" evidence="8">
    <location>
        <begin position="173"/>
        <end position="199"/>
    </location>
</feature>
<feature type="transmembrane region" description="Helical" evidence="8">
    <location>
        <begin position="406"/>
        <end position="430"/>
    </location>
</feature>
<name>U4LFI0_PYROM</name>
<dbReference type="InterPro" id="IPR032880">
    <property type="entry name" value="CSC1/OSCA1-like_N"/>
</dbReference>
<feature type="transmembrane region" description="Helical" evidence="8">
    <location>
        <begin position="520"/>
        <end position="541"/>
    </location>
</feature>
<evidence type="ECO:0000256" key="8">
    <source>
        <dbReference type="SAM" id="Phobius"/>
    </source>
</evidence>
<dbReference type="Proteomes" id="UP000018144">
    <property type="component" value="Unassembled WGS sequence"/>
</dbReference>
<evidence type="ECO:0000259" key="9">
    <source>
        <dbReference type="Pfam" id="PF02714"/>
    </source>
</evidence>
<keyword evidence="4 8" id="KW-0812">Transmembrane</keyword>
<dbReference type="GO" id="GO:0005227">
    <property type="term" value="F:calcium-activated cation channel activity"/>
    <property type="evidence" value="ECO:0007669"/>
    <property type="project" value="InterPro"/>
</dbReference>
<dbReference type="EMBL" id="HF935909">
    <property type="protein sequence ID" value="CCX14179.1"/>
    <property type="molecule type" value="Genomic_DNA"/>
</dbReference>
<sequence length="904" mass="103253">MAEGSCQVTTGLSLMRRQMTGKETLDNFLRLVQSPFKQQFTTDAFLASLGTSIGVSTIIFLIWCTLRPYHQLVYAPKLRHADEKHAPPMIGKGYFSWFAPLIKCKEDDLVEKIGMDATVFLRFIRLCRNLFFWLGLLGVIVIIPVNVTCNIKNTTKDPNWKPNKSWYILMSPSYTWGTCMWAHVIIAWVFDFIIMFFLWKNYRAVLKLKRAYFESPEFIDSLHARTLMIWNVPGSYRSDGGLNKIVSMLKLRQSLDSNEKYAIGRNVKELPSLMEKHERAVRKLEGVLAKYLKNPDKLPAARPLSKPDKDDPQVDQETKVDAIEYWKHRIEELEKKIAIVRKSIDLKDAMPYGFVSFPTISRAHITAKAAKGKHPKGTSLQLATKPQDIIWDNLVRSKSSRRWKAFIGNLFFIGLSIFFIIPNALIAVFLSNLNNIALIWPQFQTHLARHPQFFAIVQAWQGDITKSSRERHVTHKLYVFFILNNLVIFTLFGTLWSTIRQFVQVAEGNGVNWQTIRNLRFGDNAAVAIFDVSTFWITYLLQRNLGAILDLCQVVSLVVKSFSVRFLAPTPRQKIEWTAPAAFDYSTYYNYFLFYTTVALTFSTVQPLVLPVAFFYFLIDSFFKKYSLMYIFVTKVESGGTFWRLIFNRLLFAAGFFNCVVALIVWVRFNGSTACAVLPLIPILVIFKIYCHKKFDMDLRYYTRGSDRDSILSAETFNQADRLAKRYNHPALHRKLMKPMISGKLEHLLPTLYGSRDAPTRGAISLDPLSHTHKKLPTAGFEIVQEEDMDFANFKNRAEFGADHGAGGLYGDDYSISGAMTPPVGFASPANSRPASPNPGAMMHGGYRGVEYYPVAPRSPGLRNSSGGFPFGGIHDDSRSETESVQHLLREQSNDTGYDRYRHR</sequence>
<feature type="domain" description="CSC1/OSCA1-like cytosolic" evidence="11">
    <location>
        <begin position="224"/>
        <end position="393"/>
    </location>
</feature>
<dbReference type="STRING" id="1076935.U4LFI0"/>
<dbReference type="PANTHER" id="PTHR13018:SF149">
    <property type="entry name" value="DOMAIN PROTEIN, PUTATIVE (AFU_ORTHOLOGUE AFUA_3G11660)-RELATED"/>
    <property type="match status" value="1"/>
</dbReference>
<dbReference type="InterPro" id="IPR003864">
    <property type="entry name" value="CSC1/OSCA1-like_7TM"/>
</dbReference>
<comment type="subcellular location">
    <subcellularLocation>
        <location evidence="1">Membrane</location>
        <topology evidence="1">Multi-pass membrane protein</topology>
    </subcellularLocation>
</comment>
<evidence type="ECO:0000256" key="7">
    <source>
        <dbReference type="SAM" id="MobiDB-lite"/>
    </source>
</evidence>
<evidence type="ECO:0000259" key="11">
    <source>
        <dbReference type="Pfam" id="PF14703"/>
    </source>
</evidence>
<dbReference type="Pfam" id="PF13967">
    <property type="entry name" value="RSN1_TM"/>
    <property type="match status" value="1"/>
</dbReference>
<evidence type="ECO:0000256" key="6">
    <source>
        <dbReference type="ARBA" id="ARBA00023136"/>
    </source>
</evidence>
<evidence type="ECO:0000256" key="5">
    <source>
        <dbReference type="ARBA" id="ARBA00022989"/>
    </source>
</evidence>
<feature type="transmembrane region" description="Helical" evidence="8">
    <location>
        <begin position="477"/>
        <end position="499"/>
    </location>
</feature>
<dbReference type="OMA" id="VVCAWAF"/>
<dbReference type="OrthoDB" id="2150324at2759"/>
<gene>
    <name evidence="12" type="ORF">PCON_13772</name>
</gene>
<dbReference type="Pfam" id="PF02714">
    <property type="entry name" value="RSN1_7TM"/>
    <property type="match status" value="1"/>
</dbReference>
<dbReference type="Pfam" id="PF14703">
    <property type="entry name" value="PHM7_cyt"/>
    <property type="match status" value="1"/>
</dbReference>
<feature type="domain" description="CSC1/OSCA1-like N-terminal transmembrane" evidence="10">
    <location>
        <begin position="44"/>
        <end position="201"/>
    </location>
</feature>
<protein>
    <submittedName>
        <fullName evidence="12">Similar to Uncharacterized protein C354.08c acc. no. O43022</fullName>
    </submittedName>
</protein>
<comment type="similarity">
    <text evidence="2">Belongs to the CSC1 (TC 1.A.17) family.</text>
</comment>
<dbReference type="InterPro" id="IPR027815">
    <property type="entry name" value="CSC1/OSCA1-like_cyt"/>
</dbReference>
<dbReference type="eggNOG" id="KOG1134">
    <property type="taxonomic scope" value="Eukaryota"/>
</dbReference>
<dbReference type="AlphaFoldDB" id="U4LFI0"/>
<keyword evidence="5 8" id="KW-1133">Transmembrane helix</keyword>
<feature type="transmembrane region" description="Helical" evidence="8">
    <location>
        <begin position="44"/>
        <end position="66"/>
    </location>
</feature>
<accession>U4LFI0</accession>